<feature type="transmembrane region" description="Helical" evidence="7">
    <location>
        <begin position="56"/>
        <end position="78"/>
    </location>
</feature>
<dbReference type="PANTHER" id="PTHR20855">
    <property type="entry name" value="ADIPOR/PROGESTIN RECEPTOR-RELATED"/>
    <property type="match status" value="1"/>
</dbReference>
<dbReference type="PATRIC" id="fig|1423744.4.peg.811"/>
<comment type="similarity">
    <text evidence="2">Belongs to the UPF0073 (Hly-III) family.</text>
</comment>
<feature type="transmembrane region" description="Helical" evidence="7">
    <location>
        <begin position="118"/>
        <end position="137"/>
    </location>
</feature>
<feature type="transmembrane region" description="Helical" evidence="7">
    <location>
        <begin position="197"/>
        <end position="220"/>
    </location>
</feature>
<feature type="binding site" evidence="6">
    <location>
        <position position="199"/>
    </location>
    <ligand>
        <name>Zn(2+)</name>
        <dbReference type="ChEBI" id="CHEBI:29105"/>
    </ligand>
</feature>
<dbReference type="Pfam" id="PF03006">
    <property type="entry name" value="HlyIII"/>
    <property type="match status" value="1"/>
</dbReference>
<evidence type="ECO:0000256" key="6">
    <source>
        <dbReference type="PIRSR" id="PIRSR604254-1"/>
    </source>
</evidence>
<proteinExistence type="inferred from homology"/>
<evidence type="ECO:0000256" key="1">
    <source>
        <dbReference type="ARBA" id="ARBA00004127"/>
    </source>
</evidence>
<dbReference type="GO" id="GO:0046872">
    <property type="term" value="F:metal ion binding"/>
    <property type="evidence" value="ECO:0007669"/>
    <property type="project" value="UniProtKB-KW"/>
</dbReference>
<comment type="caution">
    <text evidence="8">The sequence shown here is derived from an EMBL/GenBank/DDBJ whole genome shotgun (WGS) entry which is preliminary data.</text>
</comment>
<dbReference type="InterPro" id="IPR004254">
    <property type="entry name" value="AdipoR/HlyIII-related"/>
</dbReference>
<gene>
    <name evidence="8" type="ORF">FC86_GL000790</name>
</gene>
<dbReference type="NCBIfam" id="TIGR01065">
    <property type="entry name" value="hlyIII"/>
    <property type="match status" value="1"/>
</dbReference>
<keyword evidence="3 7" id="KW-0812">Transmembrane</keyword>
<evidence type="ECO:0000256" key="4">
    <source>
        <dbReference type="ARBA" id="ARBA00022989"/>
    </source>
</evidence>
<evidence type="ECO:0000313" key="9">
    <source>
        <dbReference type="Proteomes" id="UP000051378"/>
    </source>
</evidence>
<feature type="transmembrane region" description="Helical" evidence="7">
    <location>
        <begin position="90"/>
        <end position="112"/>
    </location>
</feature>
<dbReference type="AlphaFoldDB" id="A0A0R2DJP4"/>
<evidence type="ECO:0000256" key="2">
    <source>
        <dbReference type="ARBA" id="ARBA00008488"/>
    </source>
</evidence>
<dbReference type="RefSeq" id="WP_056974998.1">
    <property type="nucleotide sequence ID" value="NZ_AYZL01000020.1"/>
</dbReference>
<dbReference type="GO" id="GO:0016020">
    <property type="term" value="C:membrane"/>
    <property type="evidence" value="ECO:0007669"/>
    <property type="project" value="InterPro"/>
</dbReference>
<protein>
    <submittedName>
        <fullName evidence="8">Channel protein, hemolysin III family protein</fullName>
    </submittedName>
</protein>
<feature type="transmembrane region" description="Helical" evidence="7">
    <location>
        <begin position="20"/>
        <end position="44"/>
    </location>
</feature>
<organism evidence="8 9">
    <name type="scientific">Holzapfeliella floricola DSM 23037 = JCM 16512</name>
    <dbReference type="NCBI Taxonomy" id="1423744"/>
    <lineage>
        <taxon>Bacteria</taxon>
        <taxon>Bacillati</taxon>
        <taxon>Bacillota</taxon>
        <taxon>Bacilli</taxon>
        <taxon>Lactobacillales</taxon>
        <taxon>Lactobacillaceae</taxon>
        <taxon>Holzapfeliella</taxon>
    </lineage>
</organism>
<reference evidence="8 9" key="1">
    <citation type="journal article" date="2015" name="Genome Announc.">
        <title>Expanding the biotechnology potential of lactobacilli through comparative genomics of 213 strains and associated genera.</title>
        <authorList>
            <person name="Sun Z."/>
            <person name="Harris H.M."/>
            <person name="McCann A."/>
            <person name="Guo C."/>
            <person name="Argimon S."/>
            <person name="Zhang W."/>
            <person name="Yang X."/>
            <person name="Jeffery I.B."/>
            <person name="Cooney J.C."/>
            <person name="Kagawa T.F."/>
            <person name="Liu W."/>
            <person name="Song Y."/>
            <person name="Salvetti E."/>
            <person name="Wrobel A."/>
            <person name="Rasinkangas P."/>
            <person name="Parkhill J."/>
            <person name="Rea M.C."/>
            <person name="O'Sullivan O."/>
            <person name="Ritari J."/>
            <person name="Douillard F.P."/>
            <person name="Paul Ross R."/>
            <person name="Yang R."/>
            <person name="Briner A.E."/>
            <person name="Felis G.E."/>
            <person name="de Vos W.M."/>
            <person name="Barrangou R."/>
            <person name="Klaenhammer T.R."/>
            <person name="Caufield P.W."/>
            <person name="Cui Y."/>
            <person name="Zhang H."/>
            <person name="O'Toole P.W."/>
        </authorList>
    </citation>
    <scope>NUCLEOTIDE SEQUENCE [LARGE SCALE GENOMIC DNA]</scope>
    <source>
        <strain evidence="8 9">DSM 23037</strain>
    </source>
</reference>
<evidence type="ECO:0000313" key="8">
    <source>
        <dbReference type="EMBL" id="KRN03683.1"/>
    </source>
</evidence>
<dbReference type="InterPro" id="IPR005744">
    <property type="entry name" value="Hy-lIII"/>
</dbReference>
<keyword evidence="4 7" id="KW-1133">Transmembrane helix</keyword>
<keyword evidence="5 7" id="KW-0472">Membrane</keyword>
<evidence type="ECO:0000256" key="7">
    <source>
        <dbReference type="SAM" id="Phobius"/>
    </source>
</evidence>
<evidence type="ECO:0000256" key="3">
    <source>
        <dbReference type="ARBA" id="ARBA00022692"/>
    </source>
</evidence>
<keyword evidence="6" id="KW-0479">Metal-binding</keyword>
<feature type="transmembrane region" description="Helical" evidence="7">
    <location>
        <begin position="172"/>
        <end position="190"/>
    </location>
</feature>
<feature type="transmembrane region" description="Helical" evidence="7">
    <location>
        <begin position="144"/>
        <end position="166"/>
    </location>
</feature>
<evidence type="ECO:0000256" key="5">
    <source>
        <dbReference type="ARBA" id="ARBA00023136"/>
    </source>
</evidence>
<dbReference type="OrthoDB" id="9813689at2"/>
<dbReference type="GO" id="GO:0140911">
    <property type="term" value="F:pore-forming activity"/>
    <property type="evidence" value="ECO:0007669"/>
    <property type="project" value="InterPro"/>
</dbReference>
<feature type="binding site" evidence="6">
    <location>
        <position position="77"/>
    </location>
    <ligand>
        <name>Zn(2+)</name>
        <dbReference type="ChEBI" id="CHEBI:29105"/>
    </ligand>
</feature>
<dbReference type="STRING" id="1423744.FC86_GL000790"/>
<keyword evidence="9" id="KW-1185">Reference proteome</keyword>
<feature type="binding site" evidence="6">
    <location>
        <position position="203"/>
    </location>
    <ligand>
        <name>Zn(2+)</name>
        <dbReference type="ChEBI" id="CHEBI:29105"/>
    </ligand>
</feature>
<sequence length="221" mass="24883">MELKKLFQKPEHVSKSYNILNEVFGAVTHGIGVLLSIAGLVFLIMKAAQTGDALRIISFIVYGCSLLTLYLCSTLYHSLSFTKARHVFRIFDHSAIFILIAGSYTPYTLVAIGGAKGWWMFGAVWFLAIFGIIYKIFNLSKHKIIDVLLYIGLGWVILLSGSDLYYRLGPTGFWLLLLGGITYTVGALIYSMRGIPFIHVIWHVFVMIASILMYFSILFYV</sequence>
<dbReference type="PANTHER" id="PTHR20855:SF129">
    <property type="entry name" value="HEMOLYSIN-3 HOMOLOG"/>
    <property type="match status" value="1"/>
</dbReference>
<name>A0A0R2DJP4_9LACO</name>
<keyword evidence="6" id="KW-0862">Zinc</keyword>
<comment type="subcellular location">
    <subcellularLocation>
        <location evidence="1">Endomembrane system</location>
        <topology evidence="1">Multi-pass membrane protein</topology>
    </subcellularLocation>
</comment>
<dbReference type="EMBL" id="AYZL01000020">
    <property type="protein sequence ID" value="KRN03683.1"/>
    <property type="molecule type" value="Genomic_DNA"/>
</dbReference>
<dbReference type="GO" id="GO:0012505">
    <property type="term" value="C:endomembrane system"/>
    <property type="evidence" value="ECO:0007669"/>
    <property type="project" value="UniProtKB-SubCell"/>
</dbReference>
<accession>A0A0R2DJP4</accession>
<dbReference type="Proteomes" id="UP000051378">
    <property type="component" value="Unassembled WGS sequence"/>
</dbReference>